<organism evidence="2 3">
    <name type="scientific">Eumeta variegata</name>
    <name type="common">Bagworm moth</name>
    <name type="synonym">Eumeta japonica</name>
    <dbReference type="NCBI Taxonomy" id="151549"/>
    <lineage>
        <taxon>Eukaryota</taxon>
        <taxon>Metazoa</taxon>
        <taxon>Ecdysozoa</taxon>
        <taxon>Arthropoda</taxon>
        <taxon>Hexapoda</taxon>
        <taxon>Insecta</taxon>
        <taxon>Pterygota</taxon>
        <taxon>Neoptera</taxon>
        <taxon>Endopterygota</taxon>
        <taxon>Lepidoptera</taxon>
        <taxon>Glossata</taxon>
        <taxon>Ditrysia</taxon>
        <taxon>Tineoidea</taxon>
        <taxon>Psychidae</taxon>
        <taxon>Oiketicinae</taxon>
        <taxon>Eumeta</taxon>
    </lineage>
</organism>
<dbReference type="Proteomes" id="UP000299102">
    <property type="component" value="Unassembled WGS sequence"/>
</dbReference>
<proteinExistence type="predicted"/>
<dbReference type="EMBL" id="BGZK01000609">
    <property type="protein sequence ID" value="GBP52753.1"/>
    <property type="molecule type" value="Genomic_DNA"/>
</dbReference>
<feature type="region of interest" description="Disordered" evidence="1">
    <location>
        <begin position="1"/>
        <end position="35"/>
    </location>
</feature>
<name>A0A4C1WP35_EUMVA</name>
<protein>
    <submittedName>
        <fullName evidence="2">Uncharacterized protein</fullName>
    </submittedName>
</protein>
<comment type="caution">
    <text evidence="2">The sequence shown here is derived from an EMBL/GenBank/DDBJ whole genome shotgun (WGS) entry which is preliminary data.</text>
</comment>
<evidence type="ECO:0000313" key="3">
    <source>
        <dbReference type="Proteomes" id="UP000299102"/>
    </source>
</evidence>
<reference evidence="2 3" key="1">
    <citation type="journal article" date="2019" name="Commun. Biol.">
        <title>The bagworm genome reveals a unique fibroin gene that provides high tensile strength.</title>
        <authorList>
            <person name="Kono N."/>
            <person name="Nakamura H."/>
            <person name="Ohtoshi R."/>
            <person name="Tomita M."/>
            <person name="Numata K."/>
            <person name="Arakawa K."/>
        </authorList>
    </citation>
    <scope>NUCLEOTIDE SEQUENCE [LARGE SCALE GENOMIC DNA]</scope>
</reference>
<keyword evidence="3" id="KW-1185">Reference proteome</keyword>
<accession>A0A4C1WP35</accession>
<gene>
    <name evidence="2" type="ORF">EVAR_27695_1</name>
</gene>
<sequence length="84" mass="8705">MAGDETQPRRPAPPPPPAAPVLSQSNFKVSPEPGPILDCGSKPVPNFGSHSALDIGTLDSVHSLDFNCNYVTGYSSDLIKVGGS</sequence>
<evidence type="ECO:0000256" key="1">
    <source>
        <dbReference type="SAM" id="MobiDB-lite"/>
    </source>
</evidence>
<evidence type="ECO:0000313" key="2">
    <source>
        <dbReference type="EMBL" id="GBP52753.1"/>
    </source>
</evidence>
<feature type="compositionally biased region" description="Pro residues" evidence="1">
    <location>
        <begin position="10"/>
        <end position="19"/>
    </location>
</feature>
<dbReference type="AlphaFoldDB" id="A0A4C1WP35"/>